<dbReference type="FunFam" id="3.20.20.150:FF:000002">
    <property type="entry name" value="Xylose isomerase"/>
    <property type="match status" value="1"/>
</dbReference>
<gene>
    <name evidence="9" type="primary">xylA</name>
    <name evidence="12" type="ORF">HNQ50_003357</name>
</gene>
<comment type="subunit">
    <text evidence="2 9 11">Homotetramer.</text>
</comment>
<dbReference type="GO" id="GO:0009045">
    <property type="term" value="F:xylose isomerase activity"/>
    <property type="evidence" value="ECO:0007669"/>
    <property type="project" value="UniProtKB-UniRule"/>
</dbReference>
<dbReference type="GO" id="GO:0005737">
    <property type="term" value="C:cytoplasm"/>
    <property type="evidence" value="ECO:0007669"/>
    <property type="project" value="UniProtKB-SubCell"/>
</dbReference>
<comment type="similarity">
    <text evidence="1 9 10">Belongs to the xylose isomerase family.</text>
</comment>
<dbReference type="InterPro" id="IPR036237">
    <property type="entry name" value="Xyl_isomerase-like_sf"/>
</dbReference>
<keyword evidence="5 9" id="KW-0479">Metal-binding</keyword>
<reference evidence="12 13" key="1">
    <citation type="submission" date="2020-08" db="EMBL/GenBank/DDBJ databases">
        <title>Genomic Encyclopedia of Type Strains, Phase IV (KMG-IV): sequencing the most valuable type-strain genomes for metagenomic binning, comparative biology and taxonomic classification.</title>
        <authorList>
            <person name="Goeker M."/>
        </authorList>
    </citation>
    <scope>NUCLEOTIDE SEQUENCE [LARGE SCALE GENOMIC DNA]</scope>
    <source>
        <strain evidence="12 13">DSM 18233</strain>
    </source>
</reference>
<dbReference type="GO" id="GO:0042732">
    <property type="term" value="P:D-xylose metabolic process"/>
    <property type="evidence" value="ECO:0007669"/>
    <property type="project" value="UniProtKB-UniRule"/>
</dbReference>
<dbReference type="RefSeq" id="WP_184102283.1">
    <property type="nucleotide sequence ID" value="NZ_JACHHN010000007.1"/>
</dbReference>
<evidence type="ECO:0000256" key="3">
    <source>
        <dbReference type="ARBA" id="ARBA00011958"/>
    </source>
</evidence>
<evidence type="ECO:0000313" key="12">
    <source>
        <dbReference type="EMBL" id="MBB5192613.1"/>
    </source>
</evidence>
<dbReference type="AlphaFoldDB" id="A0A840RK69"/>
<evidence type="ECO:0000313" key="13">
    <source>
        <dbReference type="Proteomes" id="UP000543030"/>
    </source>
</evidence>
<evidence type="ECO:0000256" key="5">
    <source>
        <dbReference type="ARBA" id="ARBA00022723"/>
    </source>
</evidence>
<feature type="binding site" evidence="9">
    <location>
        <position position="309"/>
    </location>
    <ligand>
        <name>Mg(2+)</name>
        <dbReference type="ChEBI" id="CHEBI:18420"/>
        <label>2</label>
    </ligand>
</feature>
<organism evidence="12 13">
    <name type="scientific">Silvimonas terrae</name>
    <dbReference type="NCBI Taxonomy" id="300266"/>
    <lineage>
        <taxon>Bacteria</taxon>
        <taxon>Pseudomonadati</taxon>
        <taxon>Pseudomonadota</taxon>
        <taxon>Betaproteobacteria</taxon>
        <taxon>Neisseriales</taxon>
        <taxon>Chitinibacteraceae</taxon>
        <taxon>Silvimonas</taxon>
    </lineage>
</organism>
<keyword evidence="4 9" id="KW-0859">Xylose metabolism</keyword>
<dbReference type="InterPro" id="IPR013452">
    <property type="entry name" value="Xylose_isom_bac"/>
</dbReference>
<accession>A0A840RK69</accession>
<feature type="binding site" evidence="9">
    <location>
        <position position="268"/>
    </location>
    <ligand>
        <name>Mg(2+)</name>
        <dbReference type="ChEBI" id="CHEBI:18420"/>
        <label>2</label>
    </ligand>
</feature>
<comment type="subcellular location">
    <subcellularLocation>
        <location evidence="9 11">Cytoplasm</location>
    </subcellularLocation>
</comment>
<comment type="catalytic activity">
    <reaction evidence="8 9 10">
        <text>alpha-D-xylose = alpha-D-xylulofuranose</text>
        <dbReference type="Rhea" id="RHEA:22816"/>
        <dbReference type="ChEBI" id="CHEBI:28518"/>
        <dbReference type="ChEBI" id="CHEBI:188998"/>
        <dbReference type="EC" id="5.3.1.5"/>
    </reaction>
</comment>
<dbReference type="Proteomes" id="UP000543030">
    <property type="component" value="Unassembled WGS sequence"/>
</dbReference>
<dbReference type="EC" id="5.3.1.5" evidence="3 9"/>
<dbReference type="NCBIfam" id="TIGR02630">
    <property type="entry name" value="xylose_isom_A"/>
    <property type="match status" value="1"/>
</dbReference>
<dbReference type="NCBIfam" id="NF003998">
    <property type="entry name" value="PRK05474.1"/>
    <property type="match status" value="1"/>
</dbReference>
<sequence length="439" mass="48887">MAEVFANVGKVRFEGPQSDNLFAFRHYNPDEVVLGKTMAEHLRLAVCYWHTFCWPGSDVFGPGVFERPWFKSGDAISVAKGKADAAFEFFSKLSVPFYTFHDCDVVSEGHSIGEYVENFARMTDYLEQKQAETGVKLLWGTANVFSNPRYAAGAATNPNPEVFAYAATQVFNAMGATHRLGGANYVLWGGREGYETLLNTDLKRERAQLGRFMQMVVEHKHKLGFKGTILIEPKPQEPTKHQYDYDSATVYGFLKDFGLEKEIKVNIEANHATLAGHSFQHEIATAVSLGILGSIDANRGDPQNGWDTDQFPNSVEEMTLATYEILKGGGFTTGGFNFDSKVRRQSSDLEDLFLGHIGAIDVLALALKRAAKMIEKDTLAELKDKRYAGWNGEFGKQVLAGQQSLEDVAQWAISNNIAPKHVSGRQEHLENIVNRYIYG</sequence>
<dbReference type="EMBL" id="JACHHN010000007">
    <property type="protein sequence ID" value="MBB5192613.1"/>
    <property type="molecule type" value="Genomic_DNA"/>
</dbReference>
<keyword evidence="7 9" id="KW-0119">Carbohydrate metabolism</keyword>
<protein>
    <recommendedName>
        <fullName evidence="3 9">Xylose isomerase</fullName>
        <ecNumber evidence="3 9">5.3.1.5</ecNumber>
    </recommendedName>
</protein>
<feature type="binding site" evidence="9">
    <location>
        <position position="339"/>
    </location>
    <ligand>
        <name>Mg(2+)</name>
        <dbReference type="ChEBI" id="CHEBI:18420"/>
        <label>1</label>
    </ligand>
</feature>
<dbReference type="PANTHER" id="PTHR48408">
    <property type="match status" value="1"/>
</dbReference>
<evidence type="ECO:0000256" key="1">
    <source>
        <dbReference type="ARBA" id="ARBA00005765"/>
    </source>
</evidence>
<feature type="active site" evidence="9">
    <location>
        <position position="104"/>
    </location>
</feature>
<dbReference type="HAMAP" id="MF_00455">
    <property type="entry name" value="Xylose_isom_A"/>
    <property type="match status" value="1"/>
</dbReference>
<dbReference type="SUPFAM" id="SSF51658">
    <property type="entry name" value="Xylose isomerase-like"/>
    <property type="match status" value="1"/>
</dbReference>
<keyword evidence="9" id="KW-0963">Cytoplasm</keyword>
<dbReference type="PRINTS" id="PR00688">
    <property type="entry name" value="XYLOSISMRASE"/>
</dbReference>
<keyword evidence="13" id="KW-1185">Reference proteome</keyword>
<evidence type="ECO:0000256" key="6">
    <source>
        <dbReference type="ARBA" id="ARBA00023235"/>
    </source>
</evidence>
<evidence type="ECO:0000256" key="10">
    <source>
        <dbReference type="RuleBase" id="RU000609"/>
    </source>
</evidence>
<name>A0A840RK69_9NEIS</name>
<evidence type="ECO:0000256" key="8">
    <source>
        <dbReference type="ARBA" id="ARBA00033659"/>
    </source>
</evidence>
<keyword evidence="9" id="KW-0460">Magnesium</keyword>
<proteinExistence type="inferred from homology"/>
<dbReference type="PANTHER" id="PTHR48408:SF1">
    <property type="entry name" value="XYLOSE ISOMERASE"/>
    <property type="match status" value="1"/>
</dbReference>
<feature type="binding site" evidence="9">
    <location>
        <position position="271"/>
    </location>
    <ligand>
        <name>Mg(2+)</name>
        <dbReference type="ChEBI" id="CHEBI:18420"/>
        <label>2</label>
    </ligand>
</feature>
<feature type="active site" evidence="9">
    <location>
        <position position="101"/>
    </location>
</feature>
<evidence type="ECO:0000256" key="2">
    <source>
        <dbReference type="ARBA" id="ARBA00011881"/>
    </source>
</evidence>
<comment type="cofactor">
    <cofactor evidence="9">
        <name>Mg(2+)</name>
        <dbReference type="ChEBI" id="CHEBI:18420"/>
    </cofactor>
    <text evidence="9">Binds 2 magnesium ions per subunit.</text>
</comment>
<dbReference type="Gene3D" id="3.20.20.150">
    <property type="entry name" value="Divalent-metal-dependent TIM barrel enzymes"/>
    <property type="match status" value="1"/>
</dbReference>
<dbReference type="PROSITE" id="PS51415">
    <property type="entry name" value="XYLOSE_ISOMERASE"/>
    <property type="match status" value="1"/>
</dbReference>
<evidence type="ECO:0000256" key="4">
    <source>
        <dbReference type="ARBA" id="ARBA00022629"/>
    </source>
</evidence>
<feature type="binding site" evidence="9">
    <location>
        <position position="232"/>
    </location>
    <ligand>
        <name>Mg(2+)</name>
        <dbReference type="ChEBI" id="CHEBI:18420"/>
        <label>1</label>
    </ligand>
</feature>
<dbReference type="InterPro" id="IPR001998">
    <property type="entry name" value="Xylose_isomerase"/>
</dbReference>
<keyword evidence="6 9" id="KW-0413">Isomerase</keyword>
<evidence type="ECO:0000256" key="11">
    <source>
        <dbReference type="RuleBase" id="RU000610"/>
    </source>
</evidence>
<dbReference type="GO" id="GO:0000287">
    <property type="term" value="F:magnesium ion binding"/>
    <property type="evidence" value="ECO:0007669"/>
    <property type="project" value="UniProtKB-UniRule"/>
</dbReference>
<evidence type="ECO:0000256" key="9">
    <source>
        <dbReference type="HAMAP-Rule" id="MF_00455"/>
    </source>
</evidence>
<feature type="binding site" evidence="9">
    <location>
        <position position="296"/>
    </location>
    <ligand>
        <name>Mg(2+)</name>
        <dbReference type="ChEBI" id="CHEBI:18420"/>
        <label>1</label>
    </ligand>
</feature>
<comment type="caution">
    <text evidence="12">The sequence shown here is derived from an EMBL/GenBank/DDBJ whole genome shotgun (WGS) entry which is preliminary data.</text>
</comment>
<feature type="binding site" evidence="9">
    <location>
        <position position="307"/>
    </location>
    <ligand>
        <name>Mg(2+)</name>
        <dbReference type="ChEBI" id="CHEBI:18420"/>
        <label>2</label>
    </ligand>
</feature>
<evidence type="ECO:0000256" key="7">
    <source>
        <dbReference type="ARBA" id="ARBA00023277"/>
    </source>
</evidence>
<feature type="binding site" evidence="9">
    <location>
        <position position="268"/>
    </location>
    <ligand>
        <name>Mg(2+)</name>
        <dbReference type="ChEBI" id="CHEBI:18420"/>
        <label>1</label>
    </ligand>
</feature>